<dbReference type="GO" id="GO:0003677">
    <property type="term" value="F:DNA binding"/>
    <property type="evidence" value="ECO:0007669"/>
    <property type="project" value="InterPro"/>
</dbReference>
<reference evidence="1" key="1">
    <citation type="submission" date="2021-04" db="EMBL/GenBank/DDBJ databases">
        <title>Microbacterium tenobrionis sp. nov. and Microbacterium allomyrinae sp. nov., isolated from larvae of Tenobrio molitor and Allomyrina dichotoma, respectively.</title>
        <authorList>
            <person name="Lee S.D."/>
        </authorList>
    </citation>
    <scope>NUCLEOTIDE SEQUENCE</scope>
    <source>
        <strain evidence="1">BWT-G7</strain>
    </source>
</reference>
<protein>
    <submittedName>
        <fullName evidence="1">Uncharacterized protein</fullName>
    </submittedName>
</protein>
<sequence length="58" mass="6126">MTEQRRLQTSLPAESIAKATGLTTERVRAALDGDSSARVSDLVMVGGLLGVTPKELMP</sequence>
<evidence type="ECO:0000313" key="1">
    <source>
        <dbReference type="EMBL" id="MCC2033106.1"/>
    </source>
</evidence>
<accession>A0A9X1LWH8</accession>
<name>A0A9X1LWH8_9MICO</name>
<evidence type="ECO:0000313" key="2">
    <source>
        <dbReference type="Proteomes" id="UP001139354"/>
    </source>
</evidence>
<dbReference type="AlphaFoldDB" id="A0A9X1LWH8"/>
<dbReference type="RefSeq" id="WP_229385074.1">
    <property type="nucleotide sequence ID" value="NZ_JAGTTN010000004.1"/>
</dbReference>
<dbReference type="Proteomes" id="UP001139354">
    <property type="component" value="Unassembled WGS sequence"/>
</dbReference>
<dbReference type="EMBL" id="JAGTTN010000004">
    <property type="protein sequence ID" value="MCC2033106.1"/>
    <property type="molecule type" value="Genomic_DNA"/>
</dbReference>
<dbReference type="SUPFAM" id="SSF47413">
    <property type="entry name" value="lambda repressor-like DNA-binding domains"/>
    <property type="match status" value="1"/>
</dbReference>
<keyword evidence="2" id="KW-1185">Reference proteome</keyword>
<comment type="caution">
    <text evidence="1">The sequence shown here is derived from an EMBL/GenBank/DDBJ whole genome shotgun (WGS) entry which is preliminary data.</text>
</comment>
<dbReference type="InterPro" id="IPR010982">
    <property type="entry name" value="Lambda_DNA-bd_dom_sf"/>
</dbReference>
<proteinExistence type="predicted"/>
<organism evidence="1 2">
    <name type="scientific">Microbacterium allomyrinae</name>
    <dbReference type="NCBI Taxonomy" id="2830666"/>
    <lineage>
        <taxon>Bacteria</taxon>
        <taxon>Bacillati</taxon>
        <taxon>Actinomycetota</taxon>
        <taxon>Actinomycetes</taxon>
        <taxon>Micrococcales</taxon>
        <taxon>Microbacteriaceae</taxon>
        <taxon>Microbacterium</taxon>
    </lineage>
</organism>
<gene>
    <name evidence="1" type="ORF">KEC57_13030</name>
</gene>